<dbReference type="AlphaFoldDB" id="S2J6F3"/>
<sequence>MIQRAALDTDPEVPVDKCVPNYKFIESELSDEIDAFKKSVGLDTLSREDILDNQAQSPAKKRGASTPTTSSATASSEKPAKKLKEMTIAEHWKNGSLDVVTNPSLKEFLISVNIHPKKLKKDLIDQVDGYLKVKTEE</sequence>
<accession>S2J6F3</accession>
<gene>
    <name evidence="2" type="ORF">HMPREF1544_09411</name>
</gene>
<organism evidence="2 3">
    <name type="scientific">Mucor circinelloides f. circinelloides (strain 1006PhL)</name>
    <name type="common">Mucormycosis agent</name>
    <name type="synonym">Calyptromyces circinelloides</name>
    <dbReference type="NCBI Taxonomy" id="1220926"/>
    <lineage>
        <taxon>Eukaryota</taxon>
        <taxon>Fungi</taxon>
        <taxon>Fungi incertae sedis</taxon>
        <taxon>Mucoromycota</taxon>
        <taxon>Mucoromycotina</taxon>
        <taxon>Mucoromycetes</taxon>
        <taxon>Mucorales</taxon>
        <taxon>Mucorineae</taxon>
        <taxon>Mucoraceae</taxon>
        <taxon>Mucor</taxon>
    </lineage>
</organism>
<dbReference type="InParanoid" id="S2J6F3"/>
<evidence type="ECO:0000313" key="3">
    <source>
        <dbReference type="Proteomes" id="UP000014254"/>
    </source>
</evidence>
<keyword evidence="3" id="KW-1185">Reference proteome</keyword>
<dbReference type="EMBL" id="KE124057">
    <property type="protein sequence ID" value="EPB83837.1"/>
    <property type="molecule type" value="Genomic_DNA"/>
</dbReference>
<dbReference type="STRING" id="1220926.S2J6F3"/>
<dbReference type="Proteomes" id="UP000014254">
    <property type="component" value="Unassembled WGS sequence"/>
</dbReference>
<evidence type="ECO:0000313" key="2">
    <source>
        <dbReference type="EMBL" id="EPB83837.1"/>
    </source>
</evidence>
<reference evidence="3" key="1">
    <citation type="submission" date="2013-05" db="EMBL/GenBank/DDBJ databases">
        <title>The Genome sequence of Mucor circinelloides f. circinelloides 1006PhL.</title>
        <authorList>
            <consortium name="The Broad Institute Genomics Platform"/>
            <person name="Cuomo C."/>
            <person name="Earl A."/>
            <person name="Findley K."/>
            <person name="Lee S.C."/>
            <person name="Walker B."/>
            <person name="Young S."/>
            <person name="Zeng Q."/>
            <person name="Gargeya S."/>
            <person name="Fitzgerald M."/>
            <person name="Haas B."/>
            <person name="Abouelleil A."/>
            <person name="Allen A.W."/>
            <person name="Alvarado L."/>
            <person name="Arachchi H.M."/>
            <person name="Berlin A.M."/>
            <person name="Chapman S.B."/>
            <person name="Gainer-Dewar J."/>
            <person name="Goldberg J."/>
            <person name="Griggs A."/>
            <person name="Gujja S."/>
            <person name="Hansen M."/>
            <person name="Howarth C."/>
            <person name="Imamovic A."/>
            <person name="Ireland A."/>
            <person name="Larimer J."/>
            <person name="McCowan C."/>
            <person name="Murphy C."/>
            <person name="Pearson M."/>
            <person name="Poon T.W."/>
            <person name="Priest M."/>
            <person name="Roberts A."/>
            <person name="Saif S."/>
            <person name="Shea T."/>
            <person name="Sisk P."/>
            <person name="Sykes S."/>
            <person name="Wortman J."/>
            <person name="Nusbaum C."/>
            <person name="Birren B."/>
        </authorList>
    </citation>
    <scope>NUCLEOTIDE SEQUENCE [LARGE SCALE GENOMIC DNA]</scope>
    <source>
        <strain evidence="3">1006PhL</strain>
    </source>
</reference>
<dbReference type="OrthoDB" id="3249161at2759"/>
<feature type="compositionally biased region" description="Low complexity" evidence="1">
    <location>
        <begin position="64"/>
        <end position="77"/>
    </location>
</feature>
<dbReference type="VEuPathDB" id="FungiDB:HMPREF1544_09411"/>
<evidence type="ECO:0000256" key="1">
    <source>
        <dbReference type="SAM" id="MobiDB-lite"/>
    </source>
</evidence>
<proteinExistence type="predicted"/>
<name>S2J6F3_MUCC1</name>
<protein>
    <submittedName>
        <fullName evidence="2">Uncharacterized protein</fullName>
    </submittedName>
</protein>
<feature type="region of interest" description="Disordered" evidence="1">
    <location>
        <begin position="47"/>
        <end position="83"/>
    </location>
</feature>